<reference evidence="2" key="1">
    <citation type="journal article" date="2019" name="Int. J. Syst. Evol. Microbiol.">
        <title>The Global Catalogue of Microorganisms (GCM) 10K type strain sequencing project: providing services to taxonomists for standard genome sequencing and annotation.</title>
        <authorList>
            <consortium name="The Broad Institute Genomics Platform"/>
            <consortium name="The Broad Institute Genome Sequencing Center for Infectious Disease"/>
            <person name="Wu L."/>
            <person name="Ma J."/>
        </authorList>
    </citation>
    <scope>NUCLEOTIDE SEQUENCE [LARGE SCALE GENOMIC DNA]</scope>
    <source>
        <strain evidence="2">CGMCC 4.7275</strain>
    </source>
</reference>
<dbReference type="EMBL" id="BMMV01000038">
    <property type="protein sequence ID" value="GGK29201.1"/>
    <property type="molecule type" value="Genomic_DNA"/>
</dbReference>
<sequence>MIIDRNARVVPPRYPDRGTRALMGDILGKADQSDLLAAFLWMQEGVIGREAQSRLENARDTLLADLETLQEHQSDPEFQGLSWESARADLDAVFDSTMAVTSEEVNRLEEILQASGATLDRLLCFPHKEPSLRFTPGSHESPLNTVVACRDHLTPLKRRREALASDVSKQIDRLADLNSRRPEFRQSGKSYTPEHMLRFDSTNFEILISWLANRDGMTVLRDRGGPGDLGADGIFRTPDNRTAVVQ</sequence>
<dbReference type="Proteomes" id="UP000660265">
    <property type="component" value="Unassembled WGS sequence"/>
</dbReference>
<organism evidence="1 2">
    <name type="scientific">Streptomyces camponoticapitis</name>
    <dbReference type="NCBI Taxonomy" id="1616125"/>
    <lineage>
        <taxon>Bacteria</taxon>
        <taxon>Bacillati</taxon>
        <taxon>Actinomycetota</taxon>
        <taxon>Actinomycetes</taxon>
        <taxon>Kitasatosporales</taxon>
        <taxon>Streptomycetaceae</taxon>
        <taxon>Streptomyces</taxon>
    </lineage>
</organism>
<name>A0ABQ2EWT1_9ACTN</name>
<evidence type="ECO:0000313" key="1">
    <source>
        <dbReference type="EMBL" id="GGK29201.1"/>
    </source>
</evidence>
<proteinExistence type="predicted"/>
<comment type="caution">
    <text evidence="1">The sequence shown here is derived from an EMBL/GenBank/DDBJ whole genome shotgun (WGS) entry which is preliminary data.</text>
</comment>
<evidence type="ECO:0000313" key="2">
    <source>
        <dbReference type="Proteomes" id="UP000660265"/>
    </source>
</evidence>
<keyword evidence="2" id="KW-1185">Reference proteome</keyword>
<protein>
    <submittedName>
        <fullName evidence="1">Uncharacterized protein</fullName>
    </submittedName>
</protein>
<accession>A0ABQ2EWT1</accession>
<gene>
    <name evidence="1" type="ORF">GCM10011583_71400</name>
</gene>
<dbReference type="RefSeq" id="WP_189111738.1">
    <property type="nucleotide sequence ID" value="NZ_BMMV01000038.1"/>
</dbReference>